<comment type="caution">
    <text evidence="1">The sequence shown here is derived from an EMBL/GenBank/DDBJ whole genome shotgun (WGS) entry which is preliminary data.</text>
</comment>
<accession>A0A8X6SBU3</accession>
<sequence>MVIRSEEAVEYVMVGVSRRPTQAIWRGKEIEPVQVIVMSFDPVKIVVASELKQFEFNGIEITGFICKIIKKENRGETVSINMNFSIMINCPTDRETDGRELCLKDRVKILNFKEICFKGRPPKKNTHGETNIGIDFGSVSIHFPLRWALESINGKGKKIGKDLMKRNKRVQFRSWDKAWKEIVPVVPKLEFKVERANNNMNGGMPDRILRASVGEVL</sequence>
<dbReference type="AlphaFoldDB" id="A0A8X6SBU3"/>
<gene>
    <name evidence="1" type="ORF">TNCV_1357911</name>
</gene>
<evidence type="ECO:0000313" key="2">
    <source>
        <dbReference type="Proteomes" id="UP000887159"/>
    </source>
</evidence>
<proteinExistence type="predicted"/>
<reference evidence="1" key="1">
    <citation type="submission" date="2020-08" db="EMBL/GenBank/DDBJ databases">
        <title>Multicomponent nature underlies the extraordinary mechanical properties of spider dragline silk.</title>
        <authorList>
            <person name="Kono N."/>
            <person name="Nakamura H."/>
            <person name="Mori M."/>
            <person name="Yoshida Y."/>
            <person name="Ohtoshi R."/>
            <person name="Malay A.D."/>
            <person name="Moran D.A.P."/>
            <person name="Tomita M."/>
            <person name="Numata K."/>
            <person name="Arakawa K."/>
        </authorList>
    </citation>
    <scope>NUCLEOTIDE SEQUENCE</scope>
</reference>
<keyword evidence="2" id="KW-1185">Reference proteome</keyword>
<dbReference type="Proteomes" id="UP000887159">
    <property type="component" value="Unassembled WGS sequence"/>
</dbReference>
<protein>
    <submittedName>
        <fullName evidence="1">Uncharacterized protein</fullName>
    </submittedName>
</protein>
<organism evidence="1 2">
    <name type="scientific">Trichonephila clavipes</name>
    <name type="common">Golden silk orbweaver</name>
    <name type="synonym">Nephila clavipes</name>
    <dbReference type="NCBI Taxonomy" id="2585209"/>
    <lineage>
        <taxon>Eukaryota</taxon>
        <taxon>Metazoa</taxon>
        <taxon>Ecdysozoa</taxon>
        <taxon>Arthropoda</taxon>
        <taxon>Chelicerata</taxon>
        <taxon>Arachnida</taxon>
        <taxon>Araneae</taxon>
        <taxon>Araneomorphae</taxon>
        <taxon>Entelegynae</taxon>
        <taxon>Araneoidea</taxon>
        <taxon>Nephilidae</taxon>
        <taxon>Trichonephila</taxon>
    </lineage>
</organism>
<evidence type="ECO:0000313" key="1">
    <source>
        <dbReference type="EMBL" id="GFY08385.1"/>
    </source>
</evidence>
<name>A0A8X6SBU3_TRICX</name>
<dbReference type="EMBL" id="BMAU01021280">
    <property type="protein sequence ID" value="GFY08385.1"/>
    <property type="molecule type" value="Genomic_DNA"/>
</dbReference>